<dbReference type="EMBL" id="JAMYWD010000012">
    <property type="protein sequence ID" value="KAJ4953518.1"/>
    <property type="molecule type" value="Genomic_DNA"/>
</dbReference>
<organism evidence="2 3">
    <name type="scientific">Protea cynaroides</name>
    <dbReference type="NCBI Taxonomy" id="273540"/>
    <lineage>
        <taxon>Eukaryota</taxon>
        <taxon>Viridiplantae</taxon>
        <taxon>Streptophyta</taxon>
        <taxon>Embryophyta</taxon>
        <taxon>Tracheophyta</taxon>
        <taxon>Spermatophyta</taxon>
        <taxon>Magnoliopsida</taxon>
        <taxon>Proteales</taxon>
        <taxon>Proteaceae</taxon>
        <taxon>Protea</taxon>
    </lineage>
</organism>
<reference evidence="2" key="1">
    <citation type="journal article" date="2023" name="Plant J.">
        <title>The genome of the king protea, Protea cynaroides.</title>
        <authorList>
            <person name="Chang J."/>
            <person name="Duong T.A."/>
            <person name="Schoeman C."/>
            <person name="Ma X."/>
            <person name="Roodt D."/>
            <person name="Barker N."/>
            <person name="Li Z."/>
            <person name="Van de Peer Y."/>
            <person name="Mizrachi E."/>
        </authorList>
    </citation>
    <scope>NUCLEOTIDE SEQUENCE</scope>
    <source>
        <tissue evidence="2">Young leaves</tissue>
    </source>
</reference>
<feature type="domain" description="FAR1" evidence="1">
    <location>
        <begin position="123"/>
        <end position="213"/>
    </location>
</feature>
<dbReference type="Pfam" id="PF03101">
    <property type="entry name" value="FAR1"/>
    <property type="match status" value="1"/>
</dbReference>
<dbReference type="Proteomes" id="UP001141806">
    <property type="component" value="Unassembled WGS sequence"/>
</dbReference>
<accession>A0A9Q0GTK1</accession>
<keyword evidence="3" id="KW-1185">Reference proteome</keyword>
<dbReference type="OrthoDB" id="1859317at2759"/>
<protein>
    <recommendedName>
        <fullName evidence="1">FAR1 domain-containing protein</fullName>
    </recommendedName>
</protein>
<name>A0A9Q0GTK1_9MAGN</name>
<dbReference type="PANTHER" id="PTHR46328:SF27">
    <property type="entry name" value="OS12G0287500 PROTEIN"/>
    <property type="match status" value="1"/>
</dbReference>
<dbReference type="AlphaFoldDB" id="A0A9Q0GTK1"/>
<dbReference type="InterPro" id="IPR004330">
    <property type="entry name" value="FAR1_DNA_bnd_dom"/>
</dbReference>
<evidence type="ECO:0000259" key="1">
    <source>
        <dbReference type="Pfam" id="PF03101"/>
    </source>
</evidence>
<proteinExistence type="predicted"/>
<dbReference type="PANTHER" id="PTHR46328">
    <property type="entry name" value="FAR-RED IMPAIRED RESPONSIVE (FAR1) FAMILY PROTEIN-RELATED"/>
    <property type="match status" value="1"/>
</dbReference>
<sequence length="301" mass="35349">MENPANPYMWQECTVNLNLENRFACFPPSSVSSLCQNTNFLGDYISARIIMESIFGEGLDLEESNRGLEAETFDQEAAEDELSKDLELCVNENNQLMEESPNNSDVLEPYIGMEFKSRDEAREFYVSYGRRTGFTVRIHHNRRSRLNNQVIGQDFVCSKEGFRAKKYVYRKDRVLPPPPVTREGCNAMLRLALRDGVKWIVTKFVKEHSHKLMSPSKVPWRRSERILISEDEKDKKIRELSLELYNEKRRCQRRCAAYQEQLNMILKDVEDHTQHLSRRVQDIVQNIKEIENEESEGPYQR</sequence>
<gene>
    <name evidence="2" type="ORF">NE237_030350</name>
</gene>
<evidence type="ECO:0000313" key="3">
    <source>
        <dbReference type="Proteomes" id="UP001141806"/>
    </source>
</evidence>
<evidence type="ECO:0000313" key="2">
    <source>
        <dbReference type="EMBL" id="KAJ4953518.1"/>
    </source>
</evidence>
<comment type="caution">
    <text evidence="2">The sequence shown here is derived from an EMBL/GenBank/DDBJ whole genome shotgun (WGS) entry which is preliminary data.</text>
</comment>